<protein>
    <submittedName>
        <fullName evidence="1">Uncharacterized protein</fullName>
    </submittedName>
</protein>
<dbReference type="OrthoDB" id="5396786at2759"/>
<organism evidence="1 2">
    <name type="scientific">Laccaria amethystina LaAM-08-1</name>
    <dbReference type="NCBI Taxonomy" id="1095629"/>
    <lineage>
        <taxon>Eukaryota</taxon>
        <taxon>Fungi</taxon>
        <taxon>Dikarya</taxon>
        <taxon>Basidiomycota</taxon>
        <taxon>Agaricomycotina</taxon>
        <taxon>Agaricomycetes</taxon>
        <taxon>Agaricomycetidae</taxon>
        <taxon>Agaricales</taxon>
        <taxon>Agaricineae</taxon>
        <taxon>Hydnangiaceae</taxon>
        <taxon>Laccaria</taxon>
    </lineage>
</organism>
<dbReference type="Proteomes" id="UP000054477">
    <property type="component" value="Unassembled WGS sequence"/>
</dbReference>
<dbReference type="EMBL" id="KN838695">
    <property type="protein sequence ID" value="KIJ97359.1"/>
    <property type="molecule type" value="Genomic_DNA"/>
</dbReference>
<gene>
    <name evidence="1" type="ORF">K443DRAFT_9953</name>
</gene>
<sequence>MFIPPQLQDPLNSIPLLLSCNDPAAGHLLSLIGECCSAKEAVIAVQEAVERLDVSFNSHDGGFEEVEQKVPQQAASSPVVRLSILTGLYAASIPRLKLRKKTAPDTLRPLLTELETMNVIAGPKASTEEGRALISATASLVKRATEWVKGSPDAKEEDVLGCTKLMKNLLDITLTAYVHCIRSSVAQRTFEQCFPRLTIKTSVGAGWEEGEKVVLEALDAYTFLGCTFKELTSAPQQLPWWYLHIIKPVFQSLITILRSSSPFLSPYSNQLHPRRMLIGSAQVPSPHTSVICVSTAHTHSLQKLQCLYSSDINHSESSPFSSLTQPDLRIQLLADLTGDSQLPQMRVAALGLVKEAIVEPLSSTKPDLFASPLFLRAFGPILFRPSPTDLFSGGKELSLSSFQESAIGRMFGTLLRSSPARSLESDGHT</sequence>
<evidence type="ECO:0000313" key="2">
    <source>
        <dbReference type="Proteomes" id="UP000054477"/>
    </source>
</evidence>
<evidence type="ECO:0000313" key="1">
    <source>
        <dbReference type="EMBL" id="KIJ97359.1"/>
    </source>
</evidence>
<name>A0A0C9WLL5_9AGAR</name>
<accession>A0A0C9WLL5</accession>
<dbReference type="STRING" id="1095629.A0A0C9WLL5"/>
<dbReference type="HOGENOM" id="CLU_639453_0_0_1"/>
<dbReference type="AlphaFoldDB" id="A0A0C9WLL5"/>
<reference evidence="1 2" key="1">
    <citation type="submission" date="2014-04" db="EMBL/GenBank/DDBJ databases">
        <authorList>
            <consortium name="DOE Joint Genome Institute"/>
            <person name="Kuo A."/>
            <person name="Kohler A."/>
            <person name="Nagy L.G."/>
            <person name="Floudas D."/>
            <person name="Copeland A."/>
            <person name="Barry K.W."/>
            <person name="Cichocki N."/>
            <person name="Veneault-Fourrey C."/>
            <person name="LaButti K."/>
            <person name="Lindquist E.A."/>
            <person name="Lipzen A."/>
            <person name="Lundell T."/>
            <person name="Morin E."/>
            <person name="Murat C."/>
            <person name="Sun H."/>
            <person name="Tunlid A."/>
            <person name="Henrissat B."/>
            <person name="Grigoriev I.V."/>
            <person name="Hibbett D.S."/>
            <person name="Martin F."/>
            <person name="Nordberg H.P."/>
            <person name="Cantor M.N."/>
            <person name="Hua S.X."/>
        </authorList>
    </citation>
    <scope>NUCLEOTIDE SEQUENCE [LARGE SCALE GENOMIC DNA]</scope>
    <source>
        <strain evidence="1 2">LaAM-08-1</strain>
    </source>
</reference>
<proteinExistence type="predicted"/>
<reference evidence="2" key="2">
    <citation type="submission" date="2015-01" db="EMBL/GenBank/DDBJ databases">
        <title>Evolutionary Origins and Diversification of the Mycorrhizal Mutualists.</title>
        <authorList>
            <consortium name="DOE Joint Genome Institute"/>
            <consortium name="Mycorrhizal Genomics Consortium"/>
            <person name="Kohler A."/>
            <person name="Kuo A."/>
            <person name="Nagy L.G."/>
            <person name="Floudas D."/>
            <person name="Copeland A."/>
            <person name="Barry K.W."/>
            <person name="Cichocki N."/>
            <person name="Veneault-Fourrey C."/>
            <person name="LaButti K."/>
            <person name="Lindquist E.A."/>
            <person name="Lipzen A."/>
            <person name="Lundell T."/>
            <person name="Morin E."/>
            <person name="Murat C."/>
            <person name="Riley R."/>
            <person name="Ohm R."/>
            <person name="Sun H."/>
            <person name="Tunlid A."/>
            <person name="Henrissat B."/>
            <person name="Grigoriev I.V."/>
            <person name="Hibbett D.S."/>
            <person name="Martin F."/>
        </authorList>
    </citation>
    <scope>NUCLEOTIDE SEQUENCE [LARGE SCALE GENOMIC DNA]</scope>
    <source>
        <strain evidence="2">LaAM-08-1</strain>
    </source>
</reference>
<keyword evidence="2" id="KW-1185">Reference proteome</keyword>